<dbReference type="Proteomes" id="UP000049495">
    <property type="component" value="Unassembled WGS sequence"/>
</dbReference>
<organism evidence="2 4">
    <name type="scientific">Vibrio crassostreae</name>
    <dbReference type="NCBI Taxonomy" id="246167"/>
    <lineage>
        <taxon>Bacteria</taxon>
        <taxon>Pseudomonadati</taxon>
        <taxon>Pseudomonadota</taxon>
        <taxon>Gammaproteobacteria</taxon>
        <taxon>Vibrionales</taxon>
        <taxon>Vibrionaceae</taxon>
        <taxon>Vibrio</taxon>
    </lineage>
</organism>
<evidence type="ECO:0000313" key="4">
    <source>
        <dbReference type="Proteomes" id="UP000049495"/>
    </source>
</evidence>
<sequence length="40" mass="4657">MDYPLSPQWLQGFSSLFFEWGGMYQEGVLDDLSEKIITLD</sequence>
<comment type="caution">
    <text evidence="2">The sequence shown here is derived from an EMBL/GenBank/DDBJ whole genome shotgun (WGS) entry which is preliminary data.</text>
</comment>
<dbReference type="EMBL" id="CCJV01000143">
    <property type="protein sequence ID" value="CDT68701.1"/>
    <property type="molecule type" value="Genomic_DNA"/>
</dbReference>
<reference evidence="4" key="2">
    <citation type="submission" date="2014-06" db="EMBL/GenBank/DDBJ databases">
        <authorList>
            <person name="Le Roux Frederique"/>
        </authorList>
    </citation>
    <scope>NUCLEOTIDE SEQUENCE [LARGE SCALE GENOMIC DNA]</scope>
    <source>
        <strain evidence="4">J5-5</strain>
    </source>
</reference>
<dbReference type="EMBL" id="CCJX01000029">
    <property type="protein sequence ID" value="CDS96335.1"/>
    <property type="molecule type" value="Genomic_DNA"/>
</dbReference>
<accession>A0A822N7P9</accession>
<protein>
    <submittedName>
        <fullName evidence="2">Uncharacterized protein</fullName>
    </submittedName>
</protein>
<dbReference type="RefSeq" id="WP_259739813.1">
    <property type="nucleotide sequence ID" value="NZ_AP025478.1"/>
</dbReference>
<dbReference type="AlphaFoldDB" id="A0A822N7P9"/>
<dbReference type="GeneID" id="93903443"/>
<gene>
    <name evidence="1" type="ORF">VCR4J5_1240056</name>
    <name evidence="2" type="ORF">VCR5J5_790022</name>
</gene>
<keyword evidence="3" id="KW-1185">Reference proteome</keyword>
<proteinExistence type="predicted"/>
<reference evidence="2 3" key="1">
    <citation type="submission" date="2014-06" db="EMBL/GenBank/DDBJ databases">
        <authorList>
            <person name="Le Roux F."/>
        </authorList>
    </citation>
    <scope>NUCLEOTIDE SEQUENCE</scope>
    <source>
        <strain evidence="1 3">J5-4</strain>
        <strain evidence="2">J5-5</strain>
    </source>
</reference>
<dbReference type="Proteomes" id="UP000049077">
    <property type="component" value="Unassembled WGS sequence"/>
</dbReference>
<evidence type="ECO:0000313" key="2">
    <source>
        <dbReference type="EMBL" id="CDT68701.1"/>
    </source>
</evidence>
<evidence type="ECO:0000313" key="3">
    <source>
        <dbReference type="Proteomes" id="UP000049077"/>
    </source>
</evidence>
<name>A0A822N7P9_9VIBR</name>
<evidence type="ECO:0000313" key="1">
    <source>
        <dbReference type="EMBL" id="CDS96335.1"/>
    </source>
</evidence>